<evidence type="ECO:0000313" key="3">
    <source>
        <dbReference type="Proteomes" id="UP000093199"/>
    </source>
</evidence>
<dbReference type="AlphaFoldDB" id="A0A1C0YMY9"/>
<gene>
    <name evidence="2" type="ORF">A6M13_01490</name>
</gene>
<protein>
    <recommendedName>
        <fullName evidence="4">DUF2157 domain-containing protein</fullName>
    </recommendedName>
</protein>
<dbReference type="STRING" id="33978.A6M13_01490"/>
<keyword evidence="1" id="KW-0812">Transmembrane</keyword>
<evidence type="ECO:0000313" key="2">
    <source>
        <dbReference type="EMBL" id="OCS88545.1"/>
    </source>
</evidence>
<comment type="caution">
    <text evidence="2">The sequence shown here is derived from an EMBL/GenBank/DDBJ whole genome shotgun (WGS) entry which is preliminary data.</text>
</comment>
<sequence length="184" mass="21002">MSNQRKQIIINEITFWKQNKLLPEQYCDFLMTLYTEGQQLEEPAHQKAVLQRATTNKNHLWLLFATIVSALLLYSLFEFTTVSWLMPAIGAVVAIVFMVSAFLLVKKQRNMAAVLQVLAALLLFAVSIQVSQTFFPNDESMLYIFILMNCGLWLVSGFLLKAVYFILSGSIGLVFVIAHFFFTM</sequence>
<dbReference type="Proteomes" id="UP000093199">
    <property type="component" value="Unassembled WGS sequence"/>
</dbReference>
<keyword evidence="1" id="KW-0472">Membrane</keyword>
<name>A0A1C0YMY9_9BACL</name>
<feature type="transmembrane region" description="Helical" evidence="1">
    <location>
        <begin position="141"/>
        <end position="159"/>
    </location>
</feature>
<dbReference type="EMBL" id="MASJ01000001">
    <property type="protein sequence ID" value="OCS88545.1"/>
    <property type="molecule type" value="Genomic_DNA"/>
</dbReference>
<feature type="transmembrane region" description="Helical" evidence="1">
    <location>
        <begin position="60"/>
        <end position="77"/>
    </location>
</feature>
<proteinExistence type="predicted"/>
<evidence type="ECO:0000256" key="1">
    <source>
        <dbReference type="SAM" id="Phobius"/>
    </source>
</evidence>
<dbReference type="RefSeq" id="WP_066542338.1">
    <property type="nucleotide sequence ID" value="NZ_MASJ01000001.1"/>
</dbReference>
<feature type="transmembrane region" description="Helical" evidence="1">
    <location>
        <begin position="112"/>
        <end position="135"/>
    </location>
</feature>
<accession>A0A1C0YMY9</accession>
<feature type="transmembrane region" description="Helical" evidence="1">
    <location>
        <begin position="83"/>
        <end position="105"/>
    </location>
</feature>
<keyword evidence="3" id="KW-1185">Reference proteome</keyword>
<feature type="transmembrane region" description="Helical" evidence="1">
    <location>
        <begin position="164"/>
        <end position="182"/>
    </location>
</feature>
<keyword evidence="1" id="KW-1133">Transmembrane helix</keyword>
<organism evidence="2 3">
    <name type="scientific">Caryophanon tenue</name>
    <dbReference type="NCBI Taxonomy" id="33978"/>
    <lineage>
        <taxon>Bacteria</taxon>
        <taxon>Bacillati</taxon>
        <taxon>Bacillota</taxon>
        <taxon>Bacilli</taxon>
        <taxon>Bacillales</taxon>
        <taxon>Caryophanaceae</taxon>
        <taxon>Caryophanon</taxon>
    </lineage>
</organism>
<evidence type="ECO:0008006" key="4">
    <source>
        <dbReference type="Google" id="ProtNLM"/>
    </source>
</evidence>
<dbReference type="OrthoDB" id="2380880at2"/>
<reference evidence="2 3" key="1">
    <citation type="submission" date="2016-07" db="EMBL/GenBank/DDBJ databases">
        <title>Caryophanon tenue genome sequencing.</title>
        <authorList>
            <person name="Verma A."/>
            <person name="Pal Y."/>
            <person name="Krishnamurthi S."/>
        </authorList>
    </citation>
    <scope>NUCLEOTIDE SEQUENCE [LARGE SCALE GENOMIC DNA]</scope>
    <source>
        <strain evidence="2 3">DSM 14152</strain>
    </source>
</reference>